<dbReference type="SMART" id="SM00563">
    <property type="entry name" value="PlsC"/>
    <property type="match status" value="1"/>
</dbReference>
<dbReference type="InterPro" id="IPR002123">
    <property type="entry name" value="Plipid/glycerol_acylTrfase"/>
</dbReference>
<evidence type="ECO:0000313" key="4">
    <source>
        <dbReference type="EMBL" id="HFG20334.1"/>
    </source>
</evidence>
<dbReference type="CDD" id="cd07989">
    <property type="entry name" value="LPLAT_AGPAT-like"/>
    <property type="match status" value="1"/>
</dbReference>
<dbReference type="SUPFAM" id="SSF69593">
    <property type="entry name" value="Glycerol-3-phosphate (1)-acyltransferase"/>
    <property type="match status" value="1"/>
</dbReference>
<organism evidence="4">
    <name type="scientific">Meiothermus ruber</name>
    <dbReference type="NCBI Taxonomy" id="277"/>
    <lineage>
        <taxon>Bacteria</taxon>
        <taxon>Thermotogati</taxon>
        <taxon>Deinococcota</taxon>
        <taxon>Deinococci</taxon>
        <taxon>Thermales</taxon>
        <taxon>Thermaceae</taxon>
        <taxon>Meiothermus</taxon>
    </lineage>
</organism>
<reference evidence="4" key="1">
    <citation type="journal article" date="2020" name="mSystems">
        <title>Genome- and Community-Level Interaction Insights into Carbon Utilization and Element Cycling Functions of Hydrothermarchaeota in Hydrothermal Sediment.</title>
        <authorList>
            <person name="Zhou Z."/>
            <person name="Liu Y."/>
            <person name="Xu W."/>
            <person name="Pan J."/>
            <person name="Luo Z.H."/>
            <person name="Li M."/>
        </authorList>
    </citation>
    <scope>NUCLEOTIDE SEQUENCE [LARGE SCALE GENOMIC DNA]</scope>
    <source>
        <strain evidence="4">SpSt-524</strain>
    </source>
</reference>
<sequence length="229" mass="25392">MMRPWERLLSVAFKALFRRTVQRGLRGVWVRGALPGQACVLAGNHHSWWDGYLLPVLFWGGGRPFKIVVGERRLQEFAFFRRLDTVSASKPREALAALGRGEVLIVFPEGELRPPGPLGGLNRGVVWFAERAGVPVVPVASRVVLRGHELAEAYLVFGAPIEPDLRLLREQLERMLAELDDQIRTAPAEEPLPGFELRLDGRKSTHERMAAWGAALGKLIGLAARKGAP</sequence>
<dbReference type="GO" id="GO:0003841">
    <property type="term" value="F:1-acylglycerol-3-phosphate O-acyltransferase activity"/>
    <property type="evidence" value="ECO:0007669"/>
    <property type="project" value="TreeGrafter"/>
</dbReference>
<evidence type="ECO:0000256" key="2">
    <source>
        <dbReference type="ARBA" id="ARBA00023315"/>
    </source>
</evidence>
<protein>
    <submittedName>
        <fullName evidence="4">1-acyl-sn-glycerol-3-phosphate acyltransferase</fullName>
    </submittedName>
</protein>
<dbReference type="PANTHER" id="PTHR10434">
    <property type="entry name" value="1-ACYL-SN-GLYCEROL-3-PHOSPHATE ACYLTRANSFERASE"/>
    <property type="match status" value="1"/>
</dbReference>
<accession>A0A7C3DML1</accession>
<dbReference type="Pfam" id="PF01553">
    <property type="entry name" value="Acyltransferase"/>
    <property type="match status" value="1"/>
</dbReference>
<feature type="domain" description="Phospholipid/glycerol acyltransferase" evidence="3">
    <location>
        <begin position="39"/>
        <end position="144"/>
    </location>
</feature>
<dbReference type="RefSeq" id="WP_409654204.1">
    <property type="nucleotide sequence ID" value="NZ_JBKBUW010000004.1"/>
</dbReference>
<proteinExistence type="predicted"/>
<dbReference type="PANTHER" id="PTHR10434:SF9">
    <property type="entry name" value="PHOSPHOLIPID_GLYCEROL ACYLTRANSFERASE DOMAIN-CONTAINING PROTEIN"/>
    <property type="match status" value="1"/>
</dbReference>
<name>A0A7C3DML1_MEIRU</name>
<dbReference type="GO" id="GO:0006654">
    <property type="term" value="P:phosphatidic acid biosynthetic process"/>
    <property type="evidence" value="ECO:0007669"/>
    <property type="project" value="TreeGrafter"/>
</dbReference>
<comment type="caution">
    <text evidence="4">The sequence shown here is derived from an EMBL/GenBank/DDBJ whole genome shotgun (WGS) entry which is preliminary data.</text>
</comment>
<dbReference type="AlphaFoldDB" id="A0A7C3DML1"/>
<dbReference type="EMBL" id="DSWI01000014">
    <property type="protein sequence ID" value="HFG20334.1"/>
    <property type="molecule type" value="Genomic_DNA"/>
</dbReference>
<keyword evidence="1 4" id="KW-0808">Transferase</keyword>
<keyword evidence="2 4" id="KW-0012">Acyltransferase</keyword>
<gene>
    <name evidence="4" type="ORF">ENS82_06365</name>
</gene>
<evidence type="ECO:0000259" key="3">
    <source>
        <dbReference type="SMART" id="SM00563"/>
    </source>
</evidence>
<evidence type="ECO:0000256" key="1">
    <source>
        <dbReference type="ARBA" id="ARBA00022679"/>
    </source>
</evidence>